<dbReference type="HOGENOM" id="CLU_217149_1_2_9"/>
<keyword evidence="1" id="KW-1133">Transmembrane helix</keyword>
<dbReference type="Proteomes" id="UP000013523">
    <property type="component" value="Chromosome"/>
</dbReference>
<evidence type="ECO:0000256" key="1">
    <source>
        <dbReference type="SAM" id="Phobius"/>
    </source>
</evidence>
<organism evidence="2 3">
    <name type="scientific">Clostridium pasteurianum BC1</name>
    <dbReference type="NCBI Taxonomy" id="86416"/>
    <lineage>
        <taxon>Bacteria</taxon>
        <taxon>Bacillati</taxon>
        <taxon>Bacillota</taxon>
        <taxon>Clostridia</taxon>
        <taxon>Eubacteriales</taxon>
        <taxon>Clostridiaceae</taxon>
        <taxon>Clostridium</taxon>
    </lineage>
</organism>
<accession>R4KAK9</accession>
<dbReference type="AlphaFoldDB" id="R4KAK9"/>
<sequence length="31" mass="3594">MLDMIFIAVILIGFIALKYFTDWCEGQVSKK</sequence>
<keyword evidence="1" id="KW-0472">Membrane</keyword>
<protein>
    <submittedName>
        <fullName evidence="2">Uncharacterized protein</fullName>
    </submittedName>
</protein>
<proteinExistence type="predicted"/>
<reference evidence="2 3" key="1">
    <citation type="submission" date="2012-01" db="EMBL/GenBank/DDBJ databases">
        <title>Complete sequence of chromosome of Clostridium pasteurianum BC1.</title>
        <authorList>
            <consortium name="US DOE Joint Genome Institute"/>
            <person name="Lucas S."/>
            <person name="Han J."/>
            <person name="Lapidus A."/>
            <person name="Cheng J.-F."/>
            <person name="Goodwin L."/>
            <person name="Pitluck S."/>
            <person name="Peters L."/>
            <person name="Mikhailova N."/>
            <person name="Teshima H."/>
            <person name="Detter J.C."/>
            <person name="Han C."/>
            <person name="Tapia R."/>
            <person name="Land M."/>
            <person name="Hauser L."/>
            <person name="Kyrpides N."/>
            <person name="Ivanova N."/>
            <person name="Pagani I."/>
            <person name="Dunn J."/>
            <person name="Taghavi S."/>
            <person name="Francis A."/>
            <person name="van der Lelie D."/>
            <person name="Woyke T."/>
        </authorList>
    </citation>
    <scope>NUCLEOTIDE SEQUENCE [LARGE SCALE GENOMIC DNA]</scope>
    <source>
        <strain evidence="2 3">BC1</strain>
    </source>
</reference>
<keyword evidence="3" id="KW-1185">Reference proteome</keyword>
<feature type="transmembrane region" description="Helical" evidence="1">
    <location>
        <begin position="6"/>
        <end position="24"/>
    </location>
</feature>
<dbReference type="STRING" id="86416.Clopa_3996"/>
<dbReference type="KEGG" id="cpas:Clopa_3996"/>
<dbReference type="EMBL" id="CP003261">
    <property type="protein sequence ID" value="AGK98741.1"/>
    <property type="molecule type" value="Genomic_DNA"/>
</dbReference>
<keyword evidence="1" id="KW-0812">Transmembrane</keyword>
<dbReference type="PATRIC" id="fig|86416.3.peg.3992"/>
<gene>
    <name evidence="2" type="ORF">Clopa_3996</name>
</gene>
<evidence type="ECO:0000313" key="2">
    <source>
        <dbReference type="EMBL" id="AGK98741.1"/>
    </source>
</evidence>
<evidence type="ECO:0000313" key="3">
    <source>
        <dbReference type="Proteomes" id="UP000013523"/>
    </source>
</evidence>
<name>R4KAK9_CLOPA</name>